<proteinExistence type="predicted"/>
<comment type="caution">
    <text evidence="2">The sequence shown here is derived from an EMBL/GenBank/DDBJ whole genome shotgun (WGS) entry which is preliminary data.</text>
</comment>
<reference evidence="2" key="2">
    <citation type="journal article" date="2020" name="Nat. Commun.">
        <title>Large-scale genome sequencing of mycorrhizal fungi provides insights into the early evolution of symbiotic traits.</title>
        <authorList>
            <person name="Miyauchi S."/>
            <person name="Kiss E."/>
            <person name="Kuo A."/>
            <person name="Drula E."/>
            <person name="Kohler A."/>
            <person name="Sanchez-Garcia M."/>
            <person name="Morin E."/>
            <person name="Andreopoulos B."/>
            <person name="Barry K.W."/>
            <person name="Bonito G."/>
            <person name="Buee M."/>
            <person name="Carver A."/>
            <person name="Chen C."/>
            <person name="Cichocki N."/>
            <person name="Clum A."/>
            <person name="Culley D."/>
            <person name="Crous P.W."/>
            <person name="Fauchery L."/>
            <person name="Girlanda M."/>
            <person name="Hayes R.D."/>
            <person name="Keri Z."/>
            <person name="LaButti K."/>
            <person name="Lipzen A."/>
            <person name="Lombard V."/>
            <person name="Magnuson J."/>
            <person name="Maillard F."/>
            <person name="Murat C."/>
            <person name="Nolan M."/>
            <person name="Ohm R.A."/>
            <person name="Pangilinan J."/>
            <person name="Pereira M.F."/>
            <person name="Perotto S."/>
            <person name="Peter M."/>
            <person name="Pfister S."/>
            <person name="Riley R."/>
            <person name="Sitrit Y."/>
            <person name="Stielow J.B."/>
            <person name="Szollosi G."/>
            <person name="Zifcakova L."/>
            <person name="Stursova M."/>
            <person name="Spatafora J.W."/>
            <person name="Tedersoo L."/>
            <person name="Vaario L.M."/>
            <person name="Yamada A."/>
            <person name="Yan M."/>
            <person name="Wang P."/>
            <person name="Xu J."/>
            <person name="Bruns T."/>
            <person name="Baldrian P."/>
            <person name="Vilgalys R."/>
            <person name="Dunand C."/>
            <person name="Henrissat B."/>
            <person name="Grigoriev I.V."/>
            <person name="Hibbett D."/>
            <person name="Nagy L.G."/>
            <person name="Martin F.M."/>
        </authorList>
    </citation>
    <scope>NUCLEOTIDE SEQUENCE</scope>
    <source>
        <strain evidence="2">Prilba</strain>
    </source>
</reference>
<name>A0A9P5N1U3_9AGAM</name>
<protein>
    <submittedName>
        <fullName evidence="2">Uncharacterized protein</fullName>
    </submittedName>
</protein>
<feature type="region of interest" description="Disordered" evidence="1">
    <location>
        <begin position="127"/>
        <end position="170"/>
    </location>
</feature>
<gene>
    <name evidence="2" type="ORF">DFH94DRAFT_820487</name>
</gene>
<accession>A0A9P5N1U3</accession>
<feature type="compositionally biased region" description="Acidic residues" evidence="1">
    <location>
        <begin position="136"/>
        <end position="147"/>
    </location>
</feature>
<keyword evidence="3" id="KW-1185">Reference proteome</keyword>
<dbReference type="EMBL" id="WHVB01000004">
    <property type="protein sequence ID" value="KAF8483960.1"/>
    <property type="molecule type" value="Genomic_DNA"/>
</dbReference>
<sequence length="310" mass="34278">MSISFSESSTCVGTPDSSFLLAPIPLPVSALCSTIPGPLYSSPDSSSLLFPMDTEIALFDEDMRPHSSLSIDSCASSVSSTADYLRAHNMPLPILVPLMPNEEDNNRCLYHFNISQAGLVGTTRASFGDTDQKAEEDADDEWPDEITDNAPSPPPSSPTTSRSLLPSYKSDNDFPGHPWVRNTRATRYKMEPFLIPIPGIGLRETKYVKYDLTPSYPKAHFTMGKGEPSYSCLLRPACAPRSARPYTKVQHCLFNHTEPFLDWVEDALEIKHDPSLSAGVYNYRHYCKQSAVIEAKINKISLHSCPILEA</sequence>
<dbReference type="Proteomes" id="UP000759537">
    <property type="component" value="Unassembled WGS sequence"/>
</dbReference>
<evidence type="ECO:0000256" key="1">
    <source>
        <dbReference type="SAM" id="MobiDB-lite"/>
    </source>
</evidence>
<evidence type="ECO:0000313" key="3">
    <source>
        <dbReference type="Proteomes" id="UP000759537"/>
    </source>
</evidence>
<feature type="compositionally biased region" description="Low complexity" evidence="1">
    <location>
        <begin position="158"/>
        <end position="167"/>
    </location>
</feature>
<evidence type="ECO:0000313" key="2">
    <source>
        <dbReference type="EMBL" id="KAF8483960.1"/>
    </source>
</evidence>
<dbReference type="AlphaFoldDB" id="A0A9P5N1U3"/>
<organism evidence="2 3">
    <name type="scientific">Russula ochroleuca</name>
    <dbReference type="NCBI Taxonomy" id="152965"/>
    <lineage>
        <taxon>Eukaryota</taxon>
        <taxon>Fungi</taxon>
        <taxon>Dikarya</taxon>
        <taxon>Basidiomycota</taxon>
        <taxon>Agaricomycotina</taxon>
        <taxon>Agaricomycetes</taxon>
        <taxon>Russulales</taxon>
        <taxon>Russulaceae</taxon>
        <taxon>Russula</taxon>
    </lineage>
</organism>
<reference evidence="2" key="1">
    <citation type="submission" date="2019-10" db="EMBL/GenBank/DDBJ databases">
        <authorList>
            <consortium name="DOE Joint Genome Institute"/>
            <person name="Kuo A."/>
            <person name="Miyauchi S."/>
            <person name="Kiss E."/>
            <person name="Drula E."/>
            <person name="Kohler A."/>
            <person name="Sanchez-Garcia M."/>
            <person name="Andreopoulos B."/>
            <person name="Barry K.W."/>
            <person name="Bonito G."/>
            <person name="Buee M."/>
            <person name="Carver A."/>
            <person name="Chen C."/>
            <person name="Cichocki N."/>
            <person name="Clum A."/>
            <person name="Culley D."/>
            <person name="Crous P.W."/>
            <person name="Fauchery L."/>
            <person name="Girlanda M."/>
            <person name="Hayes R."/>
            <person name="Keri Z."/>
            <person name="LaButti K."/>
            <person name="Lipzen A."/>
            <person name="Lombard V."/>
            <person name="Magnuson J."/>
            <person name="Maillard F."/>
            <person name="Morin E."/>
            <person name="Murat C."/>
            <person name="Nolan M."/>
            <person name="Ohm R."/>
            <person name="Pangilinan J."/>
            <person name="Pereira M."/>
            <person name="Perotto S."/>
            <person name="Peter M."/>
            <person name="Riley R."/>
            <person name="Sitrit Y."/>
            <person name="Stielow B."/>
            <person name="Szollosi G."/>
            <person name="Zifcakova L."/>
            <person name="Stursova M."/>
            <person name="Spatafora J.W."/>
            <person name="Tedersoo L."/>
            <person name="Vaario L.-M."/>
            <person name="Yamada A."/>
            <person name="Yan M."/>
            <person name="Wang P."/>
            <person name="Xu J."/>
            <person name="Bruns T."/>
            <person name="Baldrian P."/>
            <person name="Vilgalys R."/>
            <person name="Henrissat B."/>
            <person name="Grigoriev I.V."/>
            <person name="Hibbett D."/>
            <person name="Nagy L.G."/>
            <person name="Martin F.M."/>
        </authorList>
    </citation>
    <scope>NUCLEOTIDE SEQUENCE</scope>
    <source>
        <strain evidence="2">Prilba</strain>
    </source>
</reference>